<dbReference type="InterPro" id="IPR019734">
    <property type="entry name" value="TPR_rpt"/>
</dbReference>
<feature type="repeat" description="TPR" evidence="1">
    <location>
        <begin position="349"/>
        <end position="382"/>
    </location>
</feature>
<sequence>MRIFPYKFDSSLNASFRTQRFCDAPDLDPSVRGKVGFIPACRRWYRSAIDAVRNASSASASTGSSVDGIGPWVVVSPYVDATTGKVIISASQAFLDARGAVAGVAALDANMDLFLATFSQSSKILENGYLLVMDTTGNLIVYDQAQAQSKNISIYSSITNILSTDFPGDAPSAAAFLALAQQSATAGTSTTFLRGGRLWRLAATGVPDTSYLVVALVPISDLRALSDSMRAKTATFGAAATGVTAVLLVVAAFVANRVSTWIAERVLKPVKNLTEFVERVTSGNLDQEPINYGPVNTEIDAIGKNFRELLVAMRFGNTAYYAGDLNKALDSYLAAERVMTEFNSERGKGVCWNNLGNVYSQMGRFDLALNHYNKAIDSAERLLAAEQDLTKRNDLHSTLAERLMNKGVLFKVTNKPPEQSVALFERAIELHRHNDSVDGIAQVSGNLGQLYLERKTLPKAEECIKNAYTEIKDRQRPVALQYAAMNM</sequence>
<evidence type="ECO:0000313" key="4">
    <source>
        <dbReference type="EMBL" id="KXS09412.1"/>
    </source>
</evidence>
<organism evidence="4 5">
    <name type="scientific">Gonapodya prolifera (strain JEL478)</name>
    <name type="common">Monoblepharis prolifera</name>
    <dbReference type="NCBI Taxonomy" id="1344416"/>
    <lineage>
        <taxon>Eukaryota</taxon>
        <taxon>Fungi</taxon>
        <taxon>Fungi incertae sedis</taxon>
        <taxon>Chytridiomycota</taxon>
        <taxon>Chytridiomycota incertae sedis</taxon>
        <taxon>Monoblepharidomycetes</taxon>
        <taxon>Monoblepharidales</taxon>
        <taxon>Gonapodyaceae</taxon>
        <taxon>Gonapodya</taxon>
    </lineage>
</organism>
<dbReference type="PROSITE" id="PS50005">
    <property type="entry name" value="TPR"/>
    <property type="match status" value="1"/>
</dbReference>
<dbReference type="PROSITE" id="PS50885">
    <property type="entry name" value="HAMP"/>
    <property type="match status" value="1"/>
</dbReference>
<dbReference type="GO" id="GO:0007165">
    <property type="term" value="P:signal transduction"/>
    <property type="evidence" value="ECO:0007669"/>
    <property type="project" value="InterPro"/>
</dbReference>
<keyword evidence="5" id="KW-1185">Reference proteome</keyword>
<protein>
    <recommendedName>
        <fullName evidence="3">HAMP domain-containing protein</fullName>
    </recommendedName>
</protein>
<dbReference type="EMBL" id="KQ965865">
    <property type="protein sequence ID" value="KXS09412.1"/>
    <property type="molecule type" value="Genomic_DNA"/>
</dbReference>
<dbReference type="Proteomes" id="UP000070544">
    <property type="component" value="Unassembled WGS sequence"/>
</dbReference>
<keyword evidence="2" id="KW-1133">Transmembrane helix</keyword>
<keyword evidence="2" id="KW-0472">Membrane</keyword>
<dbReference type="SUPFAM" id="SSF48452">
    <property type="entry name" value="TPR-like"/>
    <property type="match status" value="1"/>
</dbReference>
<dbReference type="SMART" id="SM00028">
    <property type="entry name" value="TPR"/>
    <property type="match status" value="4"/>
</dbReference>
<evidence type="ECO:0000313" key="5">
    <source>
        <dbReference type="Proteomes" id="UP000070544"/>
    </source>
</evidence>
<keyword evidence="2" id="KW-0812">Transmembrane</keyword>
<proteinExistence type="predicted"/>
<evidence type="ECO:0000259" key="3">
    <source>
        <dbReference type="PROSITE" id="PS50885"/>
    </source>
</evidence>
<dbReference type="InterPro" id="IPR011990">
    <property type="entry name" value="TPR-like_helical_dom_sf"/>
</dbReference>
<reference evidence="4 5" key="1">
    <citation type="journal article" date="2015" name="Genome Biol. Evol.">
        <title>Phylogenomic analyses indicate that early fungi evolved digesting cell walls of algal ancestors of land plants.</title>
        <authorList>
            <person name="Chang Y."/>
            <person name="Wang S."/>
            <person name="Sekimoto S."/>
            <person name="Aerts A.L."/>
            <person name="Choi C."/>
            <person name="Clum A."/>
            <person name="LaButti K.M."/>
            <person name="Lindquist E.A."/>
            <person name="Yee Ngan C."/>
            <person name="Ohm R.A."/>
            <person name="Salamov A.A."/>
            <person name="Grigoriev I.V."/>
            <person name="Spatafora J.W."/>
            <person name="Berbee M.L."/>
        </authorList>
    </citation>
    <scope>NUCLEOTIDE SEQUENCE [LARGE SCALE GENOMIC DNA]</scope>
    <source>
        <strain evidence="4 5">JEL478</strain>
    </source>
</reference>
<feature type="transmembrane region" description="Helical" evidence="2">
    <location>
        <begin position="233"/>
        <end position="255"/>
    </location>
</feature>
<dbReference type="Gene3D" id="6.10.340.10">
    <property type="match status" value="1"/>
</dbReference>
<accession>A0A138ZY31</accession>
<keyword evidence="1" id="KW-0802">TPR repeat</keyword>
<dbReference type="AlphaFoldDB" id="A0A138ZY31"/>
<gene>
    <name evidence="4" type="ORF">M427DRAFT_231026</name>
</gene>
<dbReference type="Gene3D" id="3.30.450.20">
    <property type="entry name" value="PAS domain"/>
    <property type="match status" value="2"/>
</dbReference>
<evidence type="ECO:0000256" key="2">
    <source>
        <dbReference type="SAM" id="Phobius"/>
    </source>
</evidence>
<dbReference type="Gene3D" id="1.25.40.10">
    <property type="entry name" value="Tetratricopeptide repeat domain"/>
    <property type="match status" value="1"/>
</dbReference>
<evidence type="ECO:0000256" key="1">
    <source>
        <dbReference type="PROSITE-ProRule" id="PRU00339"/>
    </source>
</evidence>
<name>A0A138ZY31_GONPJ</name>
<dbReference type="Pfam" id="PF13424">
    <property type="entry name" value="TPR_12"/>
    <property type="match status" value="1"/>
</dbReference>
<dbReference type="InterPro" id="IPR003660">
    <property type="entry name" value="HAMP_dom"/>
</dbReference>
<dbReference type="OrthoDB" id="431454at2759"/>
<dbReference type="GO" id="GO:0016020">
    <property type="term" value="C:membrane"/>
    <property type="evidence" value="ECO:0007669"/>
    <property type="project" value="InterPro"/>
</dbReference>
<feature type="domain" description="HAMP" evidence="3">
    <location>
        <begin position="264"/>
        <end position="318"/>
    </location>
</feature>